<dbReference type="PANTHER" id="PTHR43280:SF2">
    <property type="entry name" value="HTH-TYPE TRANSCRIPTIONAL REGULATOR EXSA"/>
    <property type="match status" value="1"/>
</dbReference>
<dbReference type="PROSITE" id="PS50005">
    <property type="entry name" value="TPR"/>
    <property type="match status" value="1"/>
</dbReference>
<proteinExistence type="predicted"/>
<keyword evidence="5" id="KW-1133">Transmembrane helix</keyword>
<keyword evidence="2" id="KW-0238">DNA-binding</keyword>
<organism evidence="7 8">
    <name type="scientific">Maribellus comscasis</name>
    <dbReference type="NCBI Taxonomy" id="2681766"/>
    <lineage>
        <taxon>Bacteria</taxon>
        <taxon>Pseudomonadati</taxon>
        <taxon>Bacteroidota</taxon>
        <taxon>Bacteroidia</taxon>
        <taxon>Marinilabiliales</taxon>
        <taxon>Prolixibacteraceae</taxon>
        <taxon>Maribellus</taxon>
    </lineage>
</organism>
<dbReference type="RefSeq" id="WP_158865664.1">
    <property type="nucleotide sequence ID" value="NZ_CP046401.1"/>
</dbReference>
<name>A0A6I6JRY2_9BACT</name>
<keyword evidence="8" id="KW-1185">Reference proteome</keyword>
<dbReference type="SMART" id="SM00342">
    <property type="entry name" value="HTH_ARAC"/>
    <property type="match status" value="1"/>
</dbReference>
<dbReference type="InterPro" id="IPR009057">
    <property type="entry name" value="Homeodomain-like_sf"/>
</dbReference>
<dbReference type="GO" id="GO:0043565">
    <property type="term" value="F:sequence-specific DNA binding"/>
    <property type="evidence" value="ECO:0007669"/>
    <property type="project" value="InterPro"/>
</dbReference>
<keyword evidence="1" id="KW-0805">Transcription regulation</keyword>
<dbReference type="PANTHER" id="PTHR43280">
    <property type="entry name" value="ARAC-FAMILY TRANSCRIPTIONAL REGULATOR"/>
    <property type="match status" value="1"/>
</dbReference>
<gene>
    <name evidence="7" type="ORF">GM418_10070</name>
</gene>
<dbReference type="GO" id="GO:0003700">
    <property type="term" value="F:DNA-binding transcription factor activity"/>
    <property type="evidence" value="ECO:0007669"/>
    <property type="project" value="InterPro"/>
</dbReference>
<dbReference type="InterPro" id="IPR019734">
    <property type="entry name" value="TPR_rpt"/>
</dbReference>
<evidence type="ECO:0000256" key="4">
    <source>
        <dbReference type="PROSITE-ProRule" id="PRU00339"/>
    </source>
</evidence>
<dbReference type="InterPro" id="IPR011990">
    <property type="entry name" value="TPR-like_helical_dom_sf"/>
</dbReference>
<dbReference type="Pfam" id="PF13414">
    <property type="entry name" value="TPR_11"/>
    <property type="match status" value="1"/>
</dbReference>
<dbReference type="Pfam" id="PF12833">
    <property type="entry name" value="HTH_18"/>
    <property type="match status" value="1"/>
</dbReference>
<feature type="domain" description="HTH araC/xylS-type" evidence="6">
    <location>
        <begin position="7"/>
        <end position="106"/>
    </location>
</feature>
<feature type="repeat" description="TPR" evidence="4">
    <location>
        <begin position="455"/>
        <end position="488"/>
    </location>
</feature>
<dbReference type="SMART" id="SM00028">
    <property type="entry name" value="TPR"/>
    <property type="match status" value="5"/>
</dbReference>
<dbReference type="Pfam" id="PF13181">
    <property type="entry name" value="TPR_8"/>
    <property type="match status" value="1"/>
</dbReference>
<dbReference type="Gene3D" id="3.40.50.10070">
    <property type="entry name" value="TolB, N-terminal domain"/>
    <property type="match status" value="1"/>
</dbReference>
<evidence type="ECO:0000256" key="1">
    <source>
        <dbReference type="ARBA" id="ARBA00023015"/>
    </source>
</evidence>
<feature type="transmembrane region" description="Helical" evidence="5">
    <location>
        <begin position="131"/>
        <end position="152"/>
    </location>
</feature>
<protein>
    <submittedName>
        <fullName evidence="7">Helix-turn-helix domain-containing protein</fullName>
    </submittedName>
</protein>
<keyword evidence="3" id="KW-0804">Transcription</keyword>
<dbReference type="SUPFAM" id="SSF46689">
    <property type="entry name" value="Homeodomain-like"/>
    <property type="match status" value="1"/>
</dbReference>
<sequence>MAEIFIEKTRQIIRTKIRDEKFGVTDLAGELGLSRSQILRKVKAATGKSVNHYIREIRLEEATKIFKTSDLTASEVAYEVGFSSPSYFNKCFLDHFGCTPGEYKKKLETETVNTFVPKGENGNRKIKIKPVLLAVFFLFLIVTGYFTVVNSINNTSAQQSSIAVLPLLDLSKNQDKEYLADGITEAITLELSKSESLRVISRGSSMKYKGENKIYSEIAKELGVDLLLEGSVLHEADSLRVVVQLIEPFPKEKHIWANSYDQNSSNILQLVSEVSNEIAGEISSIIKPTENQAQNYKINPEAFDLYLRGRHLWNTQKTRYNSLLSALDYLNKAIKKDPNFAPAYVTKAETYLSINKIIGDNLEKLDNRQKAREAINKAFELDESLAEAYITLGNLSGKLDWDWEKMKELVNVGLSIEPNNAAGHQILSNYYIIQGDYKKAIEEALIAEKLDPLNPAISCMVAERYYINGDYQKSIDKYNEVLELNPNYGFAYNGIGFVYFQVDNNEKAVESWRKLQDIMGNDALGSCYDNTKNYKDCFRFYLEKAKQNAPRFCANPVIISSVHMLVQEEQGAMDYLQIAFQYKNEDLPVMITYPDFYTLRNKSEFKKIARSVGISLPDNS</sequence>
<dbReference type="PRINTS" id="PR00032">
    <property type="entry name" value="HTHARAC"/>
</dbReference>
<dbReference type="AlphaFoldDB" id="A0A6I6JRY2"/>
<evidence type="ECO:0000313" key="7">
    <source>
        <dbReference type="EMBL" id="QGY43989.1"/>
    </source>
</evidence>
<dbReference type="InterPro" id="IPR020449">
    <property type="entry name" value="Tscrpt_reg_AraC-type_HTH"/>
</dbReference>
<evidence type="ECO:0000256" key="3">
    <source>
        <dbReference type="ARBA" id="ARBA00023163"/>
    </source>
</evidence>
<evidence type="ECO:0000256" key="2">
    <source>
        <dbReference type="ARBA" id="ARBA00023125"/>
    </source>
</evidence>
<accession>A0A6I6JRY2</accession>
<dbReference type="PROSITE" id="PS01124">
    <property type="entry name" value="HTH_ARAC_FAMILY_2"/>
    <property type="match status" value="1"/>
</dbReference>
<dbReference type="SUPFAM" id="SSF81901">
    <property type="entry name" value="HCP-like"/>
    <property type="match status" value="1"/>
</dbReference>
<dbReference type="InterPro" id="IPR018060">
    <property type="entry name" value="HTH_AraC"/>
</dbReference>
<dbReference type="KEGG" id="mcos:GM418_10070"/>
<keyword evidence="5" id="KW-0812">Transmembrane</keyword>
<evidence type="ECO:0000259" key="6">
    <source>
        <dbReference type="PROSITE" id="PS01124"/>
    </source>
</evidence>
<evidence type="ECO:0000313" key="8">
    <source>
        <dbReference type="Proteomes" id="UP000428260"/>
    </source>
</evidence>
<reference evidence="7 8" key="1">
    <citation type="submission" date="2019-11" db="EMBL/GenBank/DDBJ databases">
        <authorList>
            <person name="Zheng R.K."/>
            <person name="Sun C.M."/>
        </authorList>
    </citation>
    <scope>NUCLEOTIDE SEQUENCE [LARGE SCALE GENOMIC DNA]</scope>
    <source>
        <strain evidence="7 8">WC007</strain>
    </source>
</reference>
<evidence type="ECO:0000256" key="5">
    <source>
        <dbReference type="SAM" id="Phobius"/>
    </source>
</evidence>
<keyword evidence="4" id="KW-0802">TPR repeat</keyword>
<dbReference type="EMBL" id="CP046401">
    <property type="protein sequence ID" value="QGY43989.1"/>
    <property type="molecule type" value="Genomic_DNA"/>
</dbReference>
<keyword evidence="5" id="KW-0472">Membrane</keyword>
<dbReference type="Proteomes" id="UP000428260">
    <property type="component" value="Chromosome"/>
</dbReference>
<dbReference type="Gene3D" id="1.10.10.60">
    <property type="entry name" value="Homeodomain-like"/>
    <property type="match status" value="2"/>
</dbReference>
<dbReference type="Gene3D" id="1.25.40.10">
    <property type="entry name" value="Tetratricopeptide repeat domain"/>
    <property type="match status" value="2"/>
</dbReference>